<keyword evidence="4 5" id="KW-0720">Serine protease</keyword>
<dbReference type="PANTHER" id="PTHR43806:SF11">
    <property type="entry name" value="CEREVISIN-RELATED"/>
    <property type="match status" value="1"/>
</dbReference>
<evidence type="ECO:0000256" key="3">
    <source>
        <dbReference type="ARBA" id="ARBA00022801"/>
    </source>
</evidence>
<organism evidence="7 8">
    <name type="scientific">Paenibacillus oleatilyticus</name>
    <dbReference type="NCBI Taxonomy" id="2594886"/>
    <lineage>
        <taxon>Bacteria</taxon>
        <taxon>Bacillati</taxon>
        <taxon>Bacillota</taxon>
        <taxon>Bacilli</taxon>
        <taxon>Bacillales</taxon>
        <taxon>Paenibacillaceae</taxon>
        <taxon>Paenibacillus</taxon>
    </lineage>
</organism>
<evidence type="ECO:0000256" key="2">
    <source>
        <dbReference type="ARBA" id="ARBA00022670"/>
    </source>
</evidence>
<feature type="domain" description="Peptidase S8/S53" evidence="6">
    <location>
        <begin position="264"/>
        <end position="551"/>
    </location>
</feature>
<keyword evidence="3 5" id="KW-0378">Hydrolase</keyword>
<dbReference type="InterPro" id="IPR036852">
    <property type="entry name" value="Peptidase_S8/S53_dom_sf"/>
</dbReference>
<feature type="active site" description="Charge relay system" evidence="5">
    <location>
        <position position="269"/>
    </location>
</feature>
<keyword evidence="8" id="KW-1185">Reference proteome</keyword>
<comment type="similarity">
    <text evidence="1 5">Belongs to the peptidase S8 family.</text>
</comment>
<dbReference type="Gene3D" id="3.40.50.200">
    <property type="entry name" value="Peptidase S8/S53 domain"/>
    <property type="match status" value="1"/>
</dbReference>
<feature type="active site" description="Charge relay system" evidence="5">
    <location>
        <position position="497"/>
    </location>
</feature>
<evidence type="ECO:0000256" key="1">
    <source>
        <dbReference type="ARBA" id="ARBA00011073"/>
    </source>
</evidence>
<evidence type="ECO:0000256" key="4">
    <source>
        <dbReference type="ARBA" id="ARBA00022825"/>
    </source>
</evidence>
<dbReference type="Proteomes" id="UP001575622">
    <property type="component" value="Unassembled WGS sequence"/>
</dbReference>
<dbReference type="InterPro" id="IPR050131">
    <property type="entry name" value="Peptidase_S8_subtilisin-like"/>
</dbReference>
<protein>
    <submittedName>
        <fullName evidence="7">S8 family peptidase</fullName>
    </submittedName>
</protein>
<keyword evidence="2 5" id="KW-0645">Protease</keyword>
<dbReference type="PROSITE" id="PS51892">
    <property type="entry name" value="SUBTILASE"/>
    <property type="match status" value="1"/>
</dbReference>
<accession>A0ABV4V1H0</accession>
<name>A0ABV4V1H0_9BACL</name>
<dbReference type="PANTHER" id="PTHR43806">
    <property type="entry name" value="PEPTIDASE S8"/>
    <property type="match status" value="1"/>
</dbReference>
<evidence type="ECO:0000259" key="6">
    <source>
        <dbReference type="Pfam" id="PF00082"/>
    </source>
</evidence>
<evidence type="ECO:0000313" key="7">
    <source>
        <dbReference type="EMBL" id="MFB0843444.1"/>
    </source>
</evidence>
<dbReference type="Pfam" id="PF00082">
    <property type="entry name" value="Peptidase_S8"/>
    <property type="match status" value="1"/>
</dbReference>
<dbReference type="SUPFAM" id="SSF52743">
    <property type="entry name" value="Subtilisin-like"/>
    <property type="match status" value="1"/>
</dbReference>
<comment type="caution">
    <text evidence="7">The sequence shown here is derived from an EMBL/GenBank/DDBJ whole genome shotgun (WGS) entry which is preliminary data.</text>
</comment>
<reference evidence="7 8" key="1">
    <citation type="submission" date="2024-09" db="EMBL/GenBank/DDBJ databases">
        <authorList>
            <person name="Makale K.P.P."/>
            <person name="Makhzoum A."/>
            <person name="Rantong G."/>
            <person name="Rahube T.O."/>
        </authorList>
    </citation>
    <scope>NUCLEOTIDE SEQUENCE [LARGE SCALE GENOMIC DNA]</scope>
    <source>
        <strain evidence="7 8">KM_D13</strain>
    </source>
</reference>
<dbReference type="InterPro" id="IPR000209">
    <property type="entry name" value="Peptidase_S8/S53_dom"/>
</dbReference>
<sequence>MREKNLPIKIFEKRGDIDERLTEGGGNDELPKWVLSGWELKNKSDLLLNELSTAQKRIQQKFNKYSSVPTLIKAKIIDNALAKTHRADLTQFFQLKKQNRTIGFTENQELLIRIDNPSELLEISTNLYHYDKNPKVISGVKNIEAFEPNISLDNITPQKDGKYIIKVKLLNYDNYQINTHVLQVFQKLLTDNIKIKLDRTVRYTNNNTIFQISIDSIEALFEIDDFNGIMSIEPMPIYDITEDSLFVEEMVHIPAPKKDTEYPVIGVLDSGIANIPQLNSWIVGRHTSYPQNLIDPSHGTFVAGIASFGDILEGKKLTFAEGCRLFDATVYPNPKLESVTEAELVDNIREVIEKYCHTIKIWNMSLGSKVEIKNSEFSDFGAALDSIQDENDVLIIKSAGNCNNFLNSMPVSKIARGADSIRALTVGSIAHSQLKNDLSPYNHLSPFSRIGPGPANIIKPDLVHYGGNCGVDNGKLIINGVHSLNKDGTLRKDIGTSFSTPRVAAIVADIHHKLREEFDPVLLKALTIHSAKYPYEVDLDMNEKINQFGFGLPSSADEILYNNPHEITLILRDNLNKGEFIEILDFPYPESLIDQNGYYYGQVFLTLVNTPILSEGQGPEYCQSNIDIYFGTYDQKKTRDTSKRTVKNPIGREGQHNLLLSSNYSKKRPLEFQHQFSKTEQILVQYSGKFYPIKKYAVDISKLTPTKKEKHAQSSKKWFLKLEGLYRDYIEKQGEEKRMDLSQEFCIIITIRDPFKQKFVYQEVSQLLQSNNFLHRNIKLRQDIDINLDGG</sequence>
<evidence type="ECO:0000256" key="5">
    <source>
        <dbReference type="PROSITE-ProRule" id="PRU01240"/>
    </source>
</evidence>
<dbReference type="RefSeq" id="WP_373952235.1">
    <property type="nucleotide sequence ID" value="NZ_JBHDLN010000006.1"/>
</dbReference>
<gene>
    <name evidence="7" type="ORF">ACEU3E_14790</name>
</gene>
<dbReference type="EMBL" id="JBHDLN010000006">
    <property type="protein sequence ID" value="MFB0843444.1"/>
    <property type="molecule type" value="Genomic_DNA"/>
</dbReference>
<dbReference type="CDD" id="cd04847">
    <property type="entry name" value="Peptidases_S8_Subtilisin_like_2"/>
    <property type="match status" value="1"/>
</dbReference>
<dbReference type="InterPro" id="IPR034074">
    <property type="entry name" value="Y4bN_pept_dom"/>
</dbReference>
<proteinExistence type="inferred from homology"/>
<evidence type="ECO:0000313" key="8">
    <source>
        <dbReference type="Proteomes" id="UP001575622"/>
    </source>
</evidence>
<feature type="active site" description="Charge relay system" evidence="5">
    <location>
        <position position="298"/>
    </location>
</feature>